<evidence type="ECO:0000313" key="3">
    <source>
        <dbReference type="EMBL" id="KAJ9545498.1"/>
    </source>
</evidence>
<comment type="caution">
    <text evidence="3">The sequence shown here is derived from an EMBL/GenBank/DDBJ whole genome shotgun (WGS) entry which is preliminary data.</text>
</comment>
<dbReference type="InterPro" id="IPR045249">
    <property type="entry name" value="HARBI1-like"/>
</dbReference>
<feature type="transmembrane region" description="Helical" evidence="1">
    <location>
        <begin position="59"/>
        <end position="83"/>
    </location>
</feature>
<keyword evidence="4" id="KW-1185">Reference proteome</keyword>
<keyword evidence="1" id="KW-0472">Membrane</keyword>
<evidence type="ECO:0000256" key="1">
    <source>
        <dbReference type="SAM" id="Phobius"/>
    </source>
</evidence>
<keyword evidence="1" id="KW-0812">Transmembrane</keyword>
<dbReference type="Pfam" id="PF26138">
    <property type="entry name" value="DUF8040"/>
    <property type="match status" value="1"/>
</dbReference>
<dbReference type="AlphaFoldDB" id="A0AA38T730"/>
<keyword evidence="1" id="KW-1133">Transmembrane helix</keyword>
<dbReference type="Proteomes" id="UP001172457">
    <property type="component" value="Chromosome 6"/>
</dbReference>
<dbReference type="PANTHER" id="PTHR22930">
    <property type="match status" value="1"/>
</dbReference>
<evidence type="ECO:0000313" key="4">
    <source>
        <dbReference type="Proteomes" id="UP001172457"/>
    </source>
</evidence>
<dbReference type="EMBL" id="JARYMX010000006">
    <property type="protein sequence ID" value="KAJ9545498.1"/>
    <property type="molecule type" value="Genomic_DNA"/>
</dbReference>
<reference evidence="3" key="1">
    <citation type="submission" date="2023-03" db="EMBL/GenBank/DDBJ databases">
        <title>Chromosome-scale reference genome and RAD-based genetic map of yellow starthistle (Centaurea solstitialis) reveal putative structural variation and QTLs associated with invader traits.</title>
        <authorList>
            <person name="Reatini B."/>
            <person name="Cang F.A."/>
            <person name="Jiang Q."/>
            <person name="Mckibben M.T.W."/>
            <person name="Barker M.S."/>
            <person name="Rieseberg L.H."/>
            <person name="Dlugosch K.M."/>
        </authorList>
    </citation>
    <scope>NUCLEOTIDE SEQUENCE</scope>
    <source>
        <strain evidence="3">CAN-66</strain>
        <tissue evidence="3">Leaf</tissue>
    </source>
</reference>
<dbReference type="InterPro" id="IPR058353">
    <property type="entry name" value="DUF8040"/>
</dbReference>
<accession>A0AA38T730</accession>
<protein>
    <recommendedName>
        <fullName evidence="2">DUF8040 domain-containing protein</fullName>
    </recommendedName>
</protein>
<sequence>MERGSLKMVIDEDGSFYSNVPKCTEKNNFNFGKFPGCFRNKYIFDNSFTIYRAMDRNHLIILVTIWSTYIQMRVYLLSLIMLLNESKYRDNERENLGQRTFTRLQVRSTEIQRVTCESDVNCINKLKIDRNVFARLCDLLKTCGGLLNDGNITIEEHVAIFINTLAHHTKNRTIQVRFYRLGETISRYVHRMLCALLRLEDVLLVKPTPIQDDCTDSRWKWFKGCLGAINGTYIKVRQDTEQERDILQPMKVRLLTQEFYEIQSRLKVVPSNYYLADAGYINDEDFLAPYRGIRNHLQEWEDASRAPTTKEEYFNMKHSHVRNIIERTYMTTDPHENSTLTTEDMPTREDHSLPSEFIDVVEANIVINGGRGDNGSFRLGTYEAVVSKMHEKIPGISITSKHVQNKISV</sequence>
<gene>
    <name evidence="3" type="ORF">OSB04_025205</name>
</gene>
<organism evidence="3 4">
    <name type="scientific">Centaurea solstitialis</name>
    <name type="common">yellow star-thistle</name>
    <dbReference type="NCBI Taxonomy" id="347529"/>
    <lineage>
        <taxon>Eukaryota</taxon>
        <taxon>Viridiplantae</taxon>
        <taxon>Streptophyta</taxon>
        <taxon>Embryophyta</taxon>
        <taxon>Tracheophyta</taxon>
        <taxon>Spermatophyta</taxon>
        <taxon>Magnoliopsida</taxon>
        <taxon>eudicotyledons</taxon>
        <taxon>Gunneridae</taxon>
        <taxon>Pentapetalae</taxon>
        <taxon>asterids</taxon>
        <taxon>campanulids</taxon>
        <taxon>Asterales</taxon>
        <taxon>Asteraceae</taxon>
        <taxon>Carduoideae</taxon>
        <taxon>Cardueae</taxon>
        <taxon>Centaureinae</taxon>
        <taxon>Centaurea</taxon>
    </lineage>
</organism>
<evidence type="ECO:0000259" key="2">
    <source>
        <dbReference type="Pfam" id="PF26138"/>
    </source>
</evidence>
<feature type="domain" description="DUF8040" evidence="2">
    <location>
        <begin position="111"/>
        <end position="197"/>
    </location>
</feature>
<proteinExistence type="predicted"/>
<name>A0AA38T730_9ASTR</name>
<dbReference type="PANTHER" id="PTHR22930:SF281">
    <property type="entry name" value="NUCLEASE"/>
    <property type="match status" value="1"/>
</dbReference>